<dbReference type="AlphaFoldDB" id="A0A7W5AVJ7"/>
<accession>A0A7W5AVJ7</accession>
<name>A0A7W5AVJ7_9BACL</name>
<dbReference type="EMBL" id="JACHXK010000003">
    <property type="protein sequence ID" value="MBB3109565.1"/>
    <property type="molecule type" value="Genomic_DNA"/>
</dbReference>
<dbReference type="RefSeq" id="WP_183598809.1">
    <property type="nucleotide sequence ID" value="NZ_JACHXK010000003.1"/>
</dbReference>
<sequence length="45" mass="5287">MKRLAPSFGGVWSFIPEKYKMIDKRETYPFLYFKVKRLAPSFGGV</sequence>
<proteinExistence type="predicted"/>
<protein>
    <submittedName>
        <fullName evidence="1">Uncharacterized protein</fullName>
    </submittedName>
</protein>
<keyword evidence="2" id="KW-1185">Reference proteome</keyword>
<reference evidence="1 2" key="1">
    <citation type="submission" date="2020-08" db="EMBL/GenBank/DDBJ databases">
        <title>Genomic Encyclopedia of Type Strains, Phase III (KMG-III): the genomes of soil and plant-associated and newly described type strains.</title>
        <authorList>
            <person name="Whitman W."/>
        </authorList>
    </citation>
    <scope>NUCLEOTIDE SEQUENCE [LARGE SCALE GENOMIC DNA]</scope>
    <source>
        <strain evidence="1 2">CECT 5862</strain>
    </source>
</reference>
<evidence type="ECO:0000313" key="2">
    <source>
        <dbReference type="Proteomes" id="UP000570361"/>
    </source>
</evidence>
<evidence type="ECO:0000313" key="1">
    <source>
        <dbReference type="EMBL" id="MBB3109565.1"/>
    </source>
</evidence>
<dbReference type="Proteomes" id="UP000570361">
    <property type="component" value="Unassembled WGS sequence"/>
</dbReference>
<gene>
    <name evidence="1" type="ORF">FHS18_001628</name>
</gene>
<organism evidence="1 2">
    <name type="scientific">Paenibacillus phyllosphaerae</name>
    <dbReference type="NCBI Taxonomy" id="274593"/>
    <lineage>
        <taxon>Bacteria</taxon>
        <taxon>Bacillati</taxon>
        <taxon>Bacillota</taxon>
        <taxon>Bacilli</taxon>
        <taxon>Bacillales</taxon>
        <taxon>Paenibacillaceae</taxon>
        <taxon>Paenibacillus</taxon>
    </lineage>
</organism>
<comment type="caution">
    <text evidence="1">The sequence shown here is derived from an EMBL/GenBank/DDBJ whole genome shotgun (WGS) entry which is preliminary data.</text>
</comment>